<organism evidence="1 2">
    <name type="scientific">Pluteus cervinus</name>
    <dbReference type="NCBI Taxonomy" id="181527"/>
    <lineage>
        <taxon>Eukaryota</taxon>
        <taxon>Fungi</taxon>
        <taxon>Dikarya</taxon>
        <taxon>Basidiomycota</taxon>
        <taxon>Agaricomycotina</taxon>
        <taxon>Agaricomycetes</taxon>
        <taxon>Agaricomycetidae</taxon>
        <taxon>Agaricales</taxon>
        <taxon>Pluteineae</taxon>
        <taxon>Pluteaceae</taxon>
        <taxon>Pluteus</taxon>
    </lineage>
</organism>
<name>A0ACD3AGM6_9AGAR</name>
<evidence type="ECO:0000313" key="1">
    <source>
        <dbReference type="EMBL" id="TFK64815.1"/>
    </source>
</evidence>
<dbReference type="EMBL" id="ML208460">
    <property type="protein sequence ID" value="TFK64815.1"/>
    <property type="molecule type" value="Genomic_DNA"/>
</dbReference>
<sequence>MPFFSLPLDVFTYVLSGLDGHSLTKCREYKLKLYRSGMLHNHSRTYSNTPIPQCLHLLNQVNQRRETWSKSWPEQSIHGTQMTNASPYSLWTYQSHVIAYLTINLDVVVLEFLGSQNPTRDLLLHILSLTDGRYHPDATSHSIKLHHVLETNSLIEKVASYDDLMAVHYVNRSVVDEIAIFNWKTGQLITVLLGTHYIFLDSKHILICQRIVTSSSARNEIRVHTIERPQAILIMLFPSFHLNSWHISSGSQTSPDNTPRYPFSSDPALNMITIPLQSRGYHPCRAFLTFPAFVIHDLLANLPNDNLSQSPLEIPWGSWPQCMFIWPTKRTQVYVSGSRIAISHVDATGRKTVIYRFHPEWFKRSMTPRDLAQDNANSGIAPAPVPSGCHAVTTLPLPPPEQVVMTEHGDYLWMDEDLLVTASFSVHPMPVLREHQRRKPVSARSNTLSKTQPYTKNPDLRISEIKPRRIEGDQSQVSWEEHI</sequence>
<evidence type="ECO:0000313" key="2">
    <source>
        <dbReference type="Proteomes" id="UP000308600"/>
    </source>
</evidence>
<dbReference type="Proteomes" id="UP000308600">
    <property type="component" value="Unassembled WGS sequence"/>
</dbReference>
<reference evidence="1 2" key="1">
    <citation type="journal article" date="2019" name="Nat. Ecol. Evol.">
        <title>Megaphylogeny resolves global patterns of mushroom evolution.</title>
        <authorList>
            <person name="Varga T."/>
            <person name="Krizsan K."/>
            <person name="Foldi C."/>
            <person name="Dima B."/>
            <person name="Sanchez-Garcia M."/>
            <person name="Sanchez-Ramirez S."/>
            <person name="Szollosi G.J."/>
            <person name="Szarkandi J.G."/>
            <person name="Papp V."/>
            <person name="Albert L."/>
            <person name="Andreopoulos W."/>
            <person name="Angelini C."/>
            <person name="Antonin V."/>
            <person name="Barry K.W."/>
            <person name="Bougher N.L."/>
            <person name="Buchanan P."/>
            <person name="Buyck B."/>
            <person name="Bense V."/>
            <person name="Catcheside P."/>
            <person name="Chovatia M."/>
            <person name="Cooper J."/>
            <person name="Damon W."/>
            <person name="Desjardin D."/>
            <person name="Finy P."/>
            <person name="Geml J."/>
            <person name="Haridas S."/>
            <person name="Hughes K."/>
            <person name="Justo A."/>
            <person name="Karasinski D."/>
            <person name="Kautmanova I."/>
            <person name="Kiss B."/>
            <person name="Kocsube S."/>
            <person name="Kotiranta H."/>
            <person name="LaButti K.M."/>
            <person name="Lechner B.E."/>
            <person name="Liimatainen K."/>
            <person name="Lipzen A."/>
            <person name="Lukacs Z."/>
            <person name="Mihaltcheva S."/>
            <person name="Morgado L.N."/>
            <person name="Niskanen T."/>
            <person name="Noordeloos M.E."/>
            <person name="Ohm R.A."/>
            <person name="Ortiz-Santana B."/>
            <person name="Ovrebo C."/>
            <person name="Racz N."/>
            <person name="Riley R."/>
            <person name="Savchenko A."/>
            <person name="Shiryaev A."/>
            <person name="Soop K."/>
            <person name="Spirin V."/>
            <person name="Szebenyi C."/>
            <person name="Tomsovsky M."/>
            <person name="Tulloss R.E."/>
            <person name="Uehling J."/>
            <person name="Grigoriev I.V."/>
            <person name="Vagvolgyi C."/>
            <person name="Papp T."/>
            <person name="Martin F.M."/>
            <person name="Miettinen O."/>
            <person name="Hibbett D.S."/>
            <person name="Nagy L.G."/>
        </authorList>
    </citation>
    <scope>NUCLEOTIDE SEQUENCE [LARGE SCALE GENOMIC DNA]</scope>
    <source>
        <strain evidence="1 2">NL-1719</strain>
    </source>
</reference>
<accession>A0ACD3AGM6</accession>
<protein>
    <submittedName>
        <fullName evidence="1">Uncharacterized protein</fullName>
    </submittedName>
</protein>
<keyword evidence="2" id="KW-1185">Reference proteome</keyword>
<proteinExistence type="predicted"/>
<gene>
    <name evidence="1" type="ORF">BDN72DRAFT_861105</name>
</gene>